<protein>
    <submittedName>
        <fullName evidence="4">Chemotaxis protein CheY</fullName>
    </submittedName>
</protein>
<keyword evidence="5" id="KW-1185">Reference proteome</keyword>
<dbReference type="Pfam" id="PF13487">
    <property type="entry name" value="HD_5"/>
    <property type="match status" value="1"/>
</dbReference>
<dbReference type="InterPro" id="IPR052020">
    <property type="entry name" value="Cyclic_di-GMP/3'3'-cGAMP_PDE"/>
</dbReference>
<organism evidence="4 5">
    <name type="scientific">Thiomicrospira aerophila AL3</name>
    <dbReference type="NCBI Taxonomy" id="717772"/>
    <lineage>
        <taxon>Bacteria</taxon>
        <taxon>Pseudomonadati</taxon>
        <taxon>Pseudomonadota</taxon>
        <taxon>Gammaproteobacteria</taxon>
        <taxon>Thiotrichales</taxon>
        <taxon>Piscirickettsiaceae</taxon>
        <taxon>Thiomicrospira</taxon>
    </lineage>
</organism>
<dbReference type="Gene3D" id="1.10.3210.10">
    <property type="entry name" value="Hypothetical protein af1432"/>
    <property type="match status" value="1"/>
</dbReference>
<keyword evidence="1" id="KW-0597">Phosphoprotein</keyword>
<accession>W0DXQ9</accession>
<reference evidence="4 5" key="1">
    <citation type="submission" date="2013-12" db="EMBL/GenBank/DDBJ databases">
        <authorList>
            <consortium name="DOE Joint Genome Institute"/>
            <person name="Kappler U."/>
            <person name="Huntemann M."/>
            <person name="Han J."/>
            <person name="Chen A."/>
            <person name="Kyrpides N."/>
            <person name="Mavromatis K."/>
            <person name="Markowitz V."/>
            <person name="Palaniappan K."/>
            <person name="Ivanova N."/>
            <person name="Schaumberg A."/>
            <person name="Pati A."/>
            <person name="Liolios K."/>
            <person name="Nordberg H.P."/>
            <person name="Cantor M.N."/>
            <person name="Hua S.X."/>
            <person name="Woyke T."/>
        </authorList>
    </citation>
    <scope>NUCLEOTIDE SEQUENCE [LARGE SCALE GENOMIC DNA]</scope>
    <source>
        <strain evidence="5">AL2</strain>
    </source>
</reference>
<dbReference type="GO" id="GO:0000160">
    <property type="term" value="P:phosphorelay signal transduction system"/>
    <property type="evidence" value="ECO:0007669"/>
    <property type="project" value="InterPro"/>
</dbReference>
<sequence>MSAIKPTILCVDDTPANLMLLKALLEEEYDVKLVNSGEKALSLLARLPVDLILLDVMMPEMDGYEVCRRLKQDPERQSIPILFLTALTKAEDEKKALQVGGNDFITKPINPDVLLARIYTHLQLKLFHDSLTMQKDRLEEDLQQRLSDIYNLQDASLAVMISLAEFRDEDTGMHIKRTQKFVQLIAQQAQSNLPHLRLTDQEIELITRCAPLHDIGKISIPDHILLKPGKLTDEEFEIMKTHAQRGHDILASAAKSMGSYGGYLEMAKAIAISHHEKWDGSGYPNGLAGNDIPLAGRLMAIADVYDALRSSRPYKKGFDHEQTLTIMKEMSEKHFDPELFACFLRIEAEVAEISSQLAD</sequence>
<dbReference type="EMBL" id="CP007030">
    <property type="protein sequence ID" value="AHF02068.1"/>
    <property type="molecule type" value="Genomic_DNA"/>
</dbReference>
<dbReference type="SUPFAM" id="SSF109604">
    <property type="entry name" value="HD-domain/PDEase-like"/>
    <property type="match status" value="1"/>
</dbReference>
<evidence type="ECO:0000256" key="1">
    <source>
        <dbReference type="PROSITE-ProRule" id="PRU00169"/>
    </source>
</evidence>
<evidence type="ECO:0000313" key="5">
    <source>
        <dbReference type="Proteomes" id="UP000005380"/>
    </source>
</evidence>
<dbReference type="HOGENOM" id="CLU_000445_92_10_6"/>
<feature type="modified residue" description="4-aspartylphosphate" evidence="1">
    <location>
        <position position="55"/>
    </location>
</feature>
<dbReference type="InterPro" id="IPR011006">
    <property type="entry name" value="CheY-like_superfamily"/>
</dbReference>
<evidence type="ECO:0000259" key="3">
    <source>
        <dbReference type="PROSITE" id="PS51832"/>
    </source>
</evidence>
<dbReference type="AlphaFoldDB" id="W0DXQ9"/>
<gene>
    <name evidence="4" type="ORF">THIAE_10125</name>
</gene>
<name>W0DXQ9_9GAMM</name>
<dbReference type="SMART" id="SM00471">
    <property type="entry name" value="HDc"/>
    <property type="match status" value="1"/>
</dbReference>
<dbReference type="CDD" id="cd19920">
    <property type="entry name" value="REC_PA4781-like"/>
    <property type="match status" value="1"/>
</dbReference>
<dbReference type="Pfam" id="PF00072">
    <property type="entry name" value="Response_reg"/>
    <property type="match status" value="1"/>
</dbReference>
<evidence type="ECO:0000313" key="4">
    <source>
        <dbReference type="EMBL" id="AHF02068.1"/>
    </source>
</evidence>
<dbReference type="PANTHER" id="PTHR45228">
    <property type="entry name" value="CYCLIC DI-GMP PHOSPHODIESTERASE TM_0186-RELATED"/>
    <property type="match status" value="1"/>
</dbReference>
<dbReference type="CDD" id="cd00077">
    <property type="entry name" value="HDc"/>
    <property type="match status" value="1"/>
</dbReference>
<dbReference type="OrthoDB" id="9816273at2"/>
<dbReference type="PANTHER" id="PTHR45228:SF5">
    <property type="entry name" value="CYCLIC DI-GMP PHOSPHODIESTERASE VC_1348-RELATED"/>
    <property type="match status" value="1"/>
</dbReference>
<dbReference type="KEGG" id="tao:THIAE_10125"/>
<feature type="domain" description="HD-GYP" evidence="3">
    <location>
        <begin position="149"/>
        <end position="359"/>
    </location>
</feature>
<dbReference type="InParanoid" id="W0DXQ9"/>
<dbReference type="InterPro" id="IPR003607">
    <property type="entry name" value="HD/PDEase_dom"/>
</dbReference>
<dbReference type="SMART" id="SM00448">
    <property type="entry name" value="REC"/>
    <property type="match status" value="1"/>
</dbReference>
<dbReference type="GO" id="GO:0008081">
    <property type="term" value="F:phosphoric diester hydrolase activity"/>
    <property type="evidence" value="ECO:0007669"/>
    <property type="project" value="UniProtKB-ARBA"/>
</dbReference>
<dbReference type="PROSITE" id="PS50110">
    <property type="entry name" value="RESPONSE_REGULATORY"/>
    <property type="match status" value="1"/>
</dbReference>
<proteinExistence type="predicted"/>
<dbReference type="eggNOG" id="COG3437">
    <property type="taxonomic scope" value="Bacteria"/>
</dbReference>
<dbReference type="PROSITE" id="PS51832">
    <property type="entry name" value="HD_GYP"/>
    <property type="match status" value="1"/>
</dbReference>
<dbReference type="RefSeq" id="WP_006460127.1">
    <property type="nucleotide sequence ID" value="NZ_CP007030.1"/>
</dbReference>
<dbReference type="InterPro" id="IPR001789">
    <property type="entry name" value="Sig_transdc_resp-reg_receiver"/>
</dbReference>
<evidence type="ECO:0000259" key="2">
    <source>
        <dbReference type="PROSITE" id="PS50110"/>
    </source>
</evidence>
<feature type="domain" description="Response regulatory" evidence="2">
    <location>
        <begin position="7"/>
        <end position="122"/>
    </location>
</feature>
<dbReference type="Gene3D" id="3.40.50.2300">
    <property type="match status" value="1"/>
</dbReference>
<dbReference type="InterPro" id="IPR037522">
    <property type="entry name" value="HD_GYP_dom"/>
</dbReference>
<dbReference type="STRING" id="717772.THIAE_10125"/>
<dbReference type="Proteomes" id="UP000005380">
    <property type="component" value="Chromosome"/>
</dbReference>
<dbReference type="SUPFAM" id="SSF52172">
    <property type="entry name" value="CheY-like"/>
    <property type="match status" value="1"/>
</dbReference>